<dbReference type="EMBL" id="QRUP01000004">
    <property type="protein sequence ID" value="RGR75528.1"/>
    <property type="molecule type" value="Genomic_DNA"/>
</dbReference>
<reference evidence="1 2" key="1">
    <citation type="submission" date="2018-08" db="EMBL/GenBank/DDBJ databases">
        <title>A genome reference for cultivated species of the human gut microbiota.</title>
        <authorList>
            <person name="Zou Y."/>
            <person name="Xue W."/>
            <person name="Luo G."/>
        </authorList>
    </citation>
    <scope>NUCLEOTIDE SEQUENCE [LARGE SCALE GENOMIC DNA]</scope>
    <source>
        <strain evidence="1 2">AF24-29</strain>
    </source>
</reference>
<dbReference type="AlphaFoldDB" id="A0A412G4E5"/>
<keyword evidence="2" id="KW-1185">Reference proteome</keyword>
<gene>
    <name evidence="1" type="ORF">DWY25_04640</name>
</gene>
<dbReference type="Proteomes" id="UP000284178">
    <property type="component" value="Unassembled WGS sequence"/>
</dbReference>
<evidence type="ECO:0000313" key="2">
    <source>
        <dbReference type="Proteomes" id="UP000284178"/>
    </source>
</evidence>
<proteinExistence type="predicted"/>
<accession>A0A412G4E5</accession>
<comment type="caution">
    <text evidence="1">The sequence shown here is derived from an EMBL/GenBank/DDBJ whole genome shotgun (WGS) entry which is preliminary data.</text>
</comment>
<sequence length="191" mass="20278">MAIKYLDNDGLLYLWGLIKAQVSNAAATKVDKESGKVLSSNDYTDDEKSKLGNVAAGAQVNKIETIKVNGVVQDIKTKEVDITVPTDNASLANGAGYQKAAEVQAAINEALSGITGIDFQIVSALPATGVKGTIYLMAHSHGTGDSYDEYIWLPTSSKFEKIGNTDIDLSGYLKKTDMVAITNAEIDTITA</sequence>
<organism evidence="1 2">
    <name type="scientific">Holdemania filiformis</name>
    <dbReference type="NCBI Taxonomy" id="61171"/>
    <lineage>
        <taxon>Bacteria</taxon>
        <taxon>Bacillati</taxon>
        <taxon>Bacillota</taxon>
        <taxon>Erysipelotrichia</taxon>
        <taxon>Erysipelotrichales</taxon>
        <taxon>Erysipelotrichaceae</taxon>
        <taxon>Holdemania</taxon>
    </lineage>
</organism>
<dbReference type="RefSeq" id="WP_117894262.1">
    <property type="nucleotide sequence ID" value="NZ_CABJCV010000004.1"/>
</dbReference>
<name>A0A412G4E5_9FIRM</name>
<dbReference type="GeneID" id="83014691"/>
<evidence type="ECO:0000313" key="1">
    <source>
        <dbReference type="EMBL" id="RGR75528.1"/>
    </source>
</evidence>
<protein>
    <submittedName>
        <fullName evidence="1">Uncharacterized protein</fullName>
    </submittedName>
</protein>